<proteinExistence type="predicted"/>
<dbReference type="Proteomes" id="UP001165121">
    <property type="component" value="Unassembled WGS sequence"/>
</dbReference>
<feature type="region of interest" description="Disordered" evidence="1">
    <location>
        <begin position="120"/>
        <end position="149"/>
    </location>
</feature>
<name>A0A9W6Y6M6_9STRA</name>
<organism evidence="2 3">
    <name type="scientific">Phytophthora fragariaefolia</name>
    <dbReference type="NCBI Taxonomy" id="1490495"/>
    <lineage>
        <taxon>Eukaryota</taxon>
        <taxon>Sar</taxon>
        <taxon>Stramenopiles</taxon>
        <taxon>Oomycota</taxon>
        <taxon>Peronosporomycetes</taxon>
        <taxon>Peronosporales</taxon>
        <taxon>Peronosporaceae</taxon>
        <taxon>Phytophthora</taxon>
    </lineage>
</organism>
<feature type="compositionally biased region" description="Pro residues" evidence="1">
    <location>
        <begin position="125"/>
        <end position="145"/>
    </location>
</feature>
<dbReference type="OrthoDB" id="145844at2759"/>
<evidence type="ECO:0000256" key="1">
    <source>
        <dbReference type="SAM" id="MobiDB-lite"/>
    </source>
</evidence>
<gene>
    <name evidence="2" type="ORF">Pfra01_002304900</name>
</gene>
<comment type="caution">
    <text evidence="2">The sequence shown here is derived from an EMBL/GenBank/DDBJ whole genome shotgun (WGS) entry which is preliminary data.</text>
</comment>
<evidence type="ECO:0000313" key="2">
    <source>
        <dbReference type="EMBL" id="GMF55004.1"/>
    </source>
</evidence>
<sequence length="179" mass="19780">METSSREQADQVETLKLQTSAFTSRFVGLVKQYAAFLRPAAAADRSLQDHLNQFDAEIQNGDVLRLLQLFPALLEAYILTCSSGVDQDLVTKRSGTTIPNQKKPRRSLGWSRQSQLVDMDTPTWLAPPPSKSSPSSPPPEAPAPPFTAAIEKEEAQLAEQLELIRGAFQSYKDGVETHR</sequence>
<reference evidence="2" key="1">
    <citation type="submission" date="2023-04" db="EMBL/GenBank/DDBJ databases">
        <title>Phytophthora fragariaefolia NBRC 109709.</title>
        <authorList>
            <person name="Ichikawa N."/>
            <person name="Sato H."/>
            <person name="Tonouchi N."/>
        </authorList>
    </citation>
    <scope>NUCLEOTIDE SEQUENCE</scope>
    <source>
        <strain evidence="2">NBRC 109709</strain>
    </source>
</reference>
<keyword evidence="3" id="KW-1185">Reference proteome</keyword>
<accession>A0A9W6Y6M6</accession>
<protein>
    <submittedName>
        <fullName evidence="2">Unnamed protein product</fullName>
    </submittedName>
</protein>
<dbReference type="EMBL" id="BSXT01003643">
    <property type="protein sequence ID" value="GMF55004.1"/>
    <property type="molecule type" value="Genomic_DNA"/>
</dbReference>
<dbReference type="AlphaFoldDB" id="A0A9W6Y6M6"/>
<evidence type="ECO:0000313" key="3">
    <source>
        <dbReference type="Proteomes" id="UP001165121"/>
    </source>
</evidence>